<comment type="caution">
    <text evidence="2">The sequence shown here is derived from an EMBL/GenBank/DDBJ whole genome shotgun (WGS) entry which is preliminary data.</text>
</comment>
<dbReference type="AlphaFoldDB" id="A0A177B418"/>
<keyword evidence="3" id="KW-1185">Reference proteome</keyword>
<gene>
    <name evidence="2" type="ORF">A3Q56_03217</name>
</gene>
<evidence type="ECO:0000313" key="2">
    <source>
        <dbReference type="EMBL" id="OAF69015.1"/>
    </source>
</evidence>
<evidence type="ECO:0000256" key="1">
    <source>
        <dbReference type="SAM" id="Phobius"/>
    </source>
</evidence>
<evidence type="ECO:0000313" key="3">
    <source>
        <dbReference type="Proteomes" id="UP000078046"/>
    </source>
</evidence>
<dbReference type="Proteomes" id="UP000078046">
    <property type="component" value="Unassembled WGS sequence"/>
</dbReference>
<feature type="transmembrane region" description="Helical" evidence="1">
    <location>
        <begin position="43"/>
        <end position="66"/>
    </location>
</feature>
<keyword evidence="1" id="KW-0472">Membrane</keyword>
<dbReference type="EMBL" id="LWCA01000350">
    <property type="protein sequence ID" value="OAF69015.1"/>
    <property type="molecule type" value="Genomic_DNA"/>
</dbReference>
<protein>
    <submittedName>
        <fullName evidence="2">Uncharacterized protein</fullName>
    </submittedName>
</protein>
<accession>A0A177B418</accession>
<keyword evidence="1" id="KW-0812">Transmembrane</keyword>
<proteinExistence type="predicted"/>
<name>A0A177B418_9BILA</name>
<keyword evidence="1" id="KW-1133">Transmembrane helix</keyword>
<sequence length="150" mass="17883">MSKLKTFQQYYDETKLQLKLIKEKNFNCLENLNKNIYENEKYIWRYITFLIITVFIVLNIIVITLLHRTCYKCGLVKNTNQIIPKQNKIETGPKVMKPTSKIKEKIKCNDKKKKKLANPQTELNKNTPKYKGIAKVQNERMNADYIMKNY</sequence>
<reference evidence="2 3" key="1">
    <citation type="submission" date="2016-04" db="EMBL/GenBank/DDBJ databases">
        <title>The genome of Intoshia linei affirms orthonectids as highly simplified spiralians.</title>
        <authorList>
            <person name="Mikhailov K.V."/>
            <person name="Slusarev G.S."/>
            <person name="Nikitin M.A."/>
            <person name="Logacheva M.D."/>
            <person name="Penin A."/>
            <person name="Aleoshin V."/>
            <person name="Panchin Y.V."/>
        </authorList>
    </citation>
    <scope>NUCLEOTIDE SEQUENCE [LARGE SCALE GENOMIC DNA]</scope>
    <source>
        <strain evidence="2">Intl2013</strain>
        <tissue evidence="2">Whole animal</tissue>
    </source>
</reference>
<organism evidence="2 3">
    <name type="scientific">Intoshia linei</name>
    <dbReference type="NCBI Taxonomy" id="1819745"/>
    <lineage>
        <taxon>Eukaryota</taxon>
        <taxon>Metazoa</taxon>
        <taxon>Spiralia</taxon>
        <taxon>Lophotrochozoa</taxon>
        <taxon>Mesozoa</taxon>
        <taxon>Orthonectida</taxon>
        <taxon>Rhopaluridae</taxon>
        <taxon>Intoshia</taxon>
    </lineage>
</organism>